<evidence type="ECO:0000313" key="2">
    <source>
        <dbReference type="EMBL" id="SHF02570.1"/>
    </source>
</evidence>
<keyword evidence="3" id="KW-1185">Reference proteome</keyword>
<feature type="domain" description="AAA" evidence="1">
    <location>
        <begin position="42"/>
        <end position="162"/>
    </location>
</feature>
<dbReference type="EMBL" id="FQUG01000006">
    <property type="protein sequence ID" value="SHF02570.1"/>
    <property type="molecule type" value="Genomic_DNA"/>
</dbReference>
<dbReference type="SUPFAM" id="SSF52540">
    <property type="entry name" value="P-loop containing nucleoside triphosphate hydrolases"/>
    <property type="match status" value="1"/>
</dbReference>
<dbReference type="InterPro" id="IPR027417">
    <property type="entry name" value="P-loop_NTPase"/>
</dbReference>
<organism evidence="2 3">
    <name type="scientific">Schwartzia succinivorans DSM 10502</name>
    <dbReference type="NCBI Taxonomy" id="1123243"/>
    <lineage>
        <taxon>Bacteria</taxon>
        <taxon>Bacillati</taxon>
        <taxon>Bacillota</taxon>
        <taxon>Negativicutes</taxon>
        <taxon>Selenomonadales</taxon>
        <taxon>Selenomonadaceae</taxon>
        <taxon>Schwartzia</taxon>
    </lineage>
</organism>
<sequence length="366" mass="42564">MIFFSGHELKSYLDDSKSKQFSEKRDIYDDINKHIHDKTAYHIAALYGLRRTGKSALMEQLIRCNQDYDYTALIVCSKKDSIDDLYDVLDKNKCIKFFYIDEITRMDDFFEGCNVLADVYANKGKKIVIAGANSLELRLAQGHGLHDKIELFHTTYIPFGEYQRILNGTIDDYIESGGTLTDGEVFESFEKCTEYINAAITDNMLHGLMQLYKQRELSFALGELLCNDQAETYVNKFIESYNRKFAEEIIDGKFDFRDVFNASDCMWSNRKNDRIAEELQKLLIEMDVIYPAADEGEMIFLQPGMRYAQLKWIFNSLRKTKAWKEIPHDEKAAVEKQLKHKSKKKMLDDILYLESLMKVNKQNADG</sequence>
<dbReference type="Proteomes" id="UP000184404">
    <property type="component" value="Unassembled WGS sequence"/>
</dbReference>
<name>A0A1M4YA51_9FIRM</name>
<evidence type="ECO:0000259" key="1">
    <source>
        <dbReference type="Pfam" id="PF13173"/>
    </source>
</evidence>
<reference evidence="2 3" key="1">
    <citation type="submission" date="2016-11" db="EMBL/GenBank/DDBJ databases">
        <authorList>
            <person name="Jaros S."/>
            <person name="Januszkiewicz K."/>
            <person name="Wedrychowicz H."/>
        </authorList>
    </citation>
    <scope>NUCLEOTIDE SEQUENCE [LARGE SCALE GENOMIC DNA]</scope>
    <source>
        <strain evidence="2 3">DSM 10502</strain>
    </source>
</reference>
<dbReference type="Gene3D" id="3.40.50.300">
    <property type="entry name" value="P-loop containing nucleotide triphosphate hydrolases"/>
    <property type="match status" value="1"/>
</dbReference>
<evidence type="ECO:0000313" key="3">
    <source>
        <dbReference type="Proteomes" id="UP000184404"/>
    </source>
</evidence>
<gene>
    <name evidence="2" type="ORF">SAMN02745190_01681</name>
</gene>
<dbReference type="Pfam" id="PF13173">
    <property type="entry name" value="AAA_14"/>
    <property type="match status" value="1"/>
</dbReference>
<dbReference type="InterPro" id="IPR041682">
    <property type="entry name" value="AAA_14"/>
</dbReference>
<protein>
    <submittedName>
        <fullName evidence="2">AAA domain-containing protein</fullName>
    </submittedName>
</protein>
<dbReference type="AlphaFoldDB" id="A0A1M4YA51"/>
<proteinExistence type="predicted"/>
<accession>A0A1M4YA51</accession>
<dbReference type="STRING" id="1123243.SAMN02745190_01681"/>